<reference evidence="2" key="1">
    <citation type="submission" date="2022-09" db="EMBL/GenBank/DDBJ databases">
        <title>Rhodovastum sp. nov. RN2-1 isolated from soil in Seongnam, South Korea.</title>
        <authorList>
            <person name="Le N.T."/>
        </authorList>
    </citation>
    <scope>NUCLEOTIDE SEQUENCE</scope>
    <source>
        <strain evidence="2">RN2-1</strain>
    </source>
</reference>
<dbReference type="Gene3D" id="2.60.120.10">
    <property type="entry name" value="Jelly Rolls"/>
    <property type="match status" value="1"/>
</dbReference>
<dbReference type="PANTHER" id="PTHR46390:SF1">
    <property type="entry name" value="MANNOSE-1-PHOSPHATE GUANYLYLTRANSFERASE"/>
    <property type="match status" value="1"/>
</dbReference>
<dbReference type="PANTHER" id="PTHR46390">
    <property type="entry name" value="MANNOSE-1-PHOSPHATE GUANYLYLTRANSFERASE"/>
    <property type="match status" value="1"/>
</dbReference>
<dbReference type="RefSeq" id="WP_264714063.1">
    <property type="nucleotide sequence ID" value="NZ_JAPDNT010000008.1"/>
</dbReference>
<dbReference type="GO" id="GO:0016853">
    <property type="term" value="F:isomerase activity"/>
    <property type="evidence" value="ECO:0007669"/>
    <property type="project" value="UniProtKB-KW"/>
</dbReference>
<reference evidence="2" key="2">
    <citation type="submission" date="2022-10" db="EMBL/GenBank/DDBJ databases">
        <authorList>
            <person name="Trinh H.N."/>
        </authorList>
    </citation>
    <scope>NUCLEOTIDE SEQUENCE</scope>
    <source>
        <strain evidence="2">RN2-1</strain>
    </source>
</reference>
<dbReference type="AlphaFoldDB" id="A0AA41YMB2"/>
<dbReference type="InterPro" id="IPR001538">
    <property type="entry name" value="Man6P_isomerase-2_C"/>
</dbReference>
<dbReference type="GO" id="GO:0004475">
    <property type="term" value="F:mannose-1-phosphate guanylyltransferase (GTP) activity"/>
    <property type="evidence" value="ECO:0007669"/>
    <property type="project" value="TreeGrafter"/>
</dbReference>
<evidence type="ECO:0000313" key="3">
    <source>
        <dbReference type="Proteomes" id="UP001165679"/>
    </source>
</evidence>
<dbReference type="CDD" id="cd02213">
    <property type="entry name" value="cupin_PMI_typeII_C"/>
    <property type="match status" value="1"/>
</dbReference>
<accession>A0AA41YMB2</accession>
<dbReference type="Proteomes" id="UP001165679">
    <property type="component" value="Unassembled WGS sequence"/>
</dbReference>
<evidence type="ECO:0000259" key="1">
    <source>
        <dbReference type="Pfam" id="PF01050"/>
    </source>
</evidence>
<dbReference type="GO" id="GO:0005976">
    <property type="term" value="P:polysaccharide metabolic process"/>
    <property type="evidence" value="ECO:0007669"/>
    <property type="project" value="InterPro"/>
</dbReference>
<comment type="caution">
    <text evidence="2">The sequence shown here is derived from an EMBL/GenBank/DDBJ whole genome shotgun (WGS) entry which is preliminary data.</text>
</comment>
<dbReference type="InterPro" id="IPR051161">
    <property type="entry name" value="Mannose-6P_isomerase_type2"/>
</dbReference>
<keyword evidence="3" id="KW-1185">Reference proteome</keyword>
<dbReference type="InterPro" id="IPR014710">
    <property type="entry name" value="RmlC-like_jellyroll"/>
</dbReference>
<dbReference type="Pfam" id="PF01050">
    <property type="entry name" value="MannoseP_isomer"/>
    <property type="match status" value="1"/>
</dbReference>
<feature type="domain" description="Mannose-6-phosphate isomerase type II C-terminal" evidence="1">
    <location>
        <begin position="14"/>
        <end position="120"/>
    </location>
</feature>
<dbReference type="SUPFAM" id="SSF51182">
    <property type="entry name" value="RmlC-like cupins"/>
    <property type="match status" value="1"/>
</dbReference>
<dbReference type="EMBL" id="JAPDNT010000008">
    <property type="protein sequence ID" value="MCW3475350.1"/>
    <property type="molecule type" value="Genomic_DNA"/>
</dbReference>
<organism evidence="2 3">
    <name type="scientific">Limobrevibacterium gyesilva</name>
    <dbReference type="NCBI Taxonomy" id="2991712"/>
    <lineage>
        <taxon>Bacteria</taxon>
        <taxon>Pseudomonadati</taxon>
        <taxon>Pseudomonadota</taxon>
        <taxon>Alphaproteobacteria</taxon>
        <taxon>Acetobacterales</taxon>
        <taxon>Acetobacteraceae</taxon>
        <taxon>Limobrevibacterium</taxon>
    </lineage>
</organism>
<dbReference type="GO" id="GO:0009298">
    <property type="term" value="P:GDP-mannose biosynthetic process"/>
    <property type="evidence" value="ECO:0007669"/>
    <property type="project" value="TreeGrafter"/>
</dbReference>
<sequence length="125" mass="13522">MTGPASANTYAAGQSDRRPWGEWAVLDAGPGYVVKRIRVIPGGILSLQRHRHRAEDWTIVAGAALATLGTRQFELAAGQSTHIDTGAVHRIANPGTTDMVFIEVQTGPILSEDDIERLEDSYGRI</sequence>
<gene>
    <name evidence="2" type="ORF">OL599_12275</name>
</gene>
<proteinExistence type="predicted"/>
<name>A0AA41YMB2_9PROT</name>
<keyword evidence="2" id="KW-0413">Isomerase</keyword>
<dbReference type="InterPro" id="IPR011051">
    <property type="entry name" value="RmlC_Cupin_sf"/>
</dbReference>
<evidence type="ECO:0000313" key="2">
    <source>
        <dbReference type="EMBL" id="MCW3475350.1"/>
    </source>
</evidence>
<protein>
    <submittedName>
        <fullName evidence="2">Phosphomannose isomerase type II C-terminal cupin domain</fullName>
    </submittedName>
</protein>